<organism evidence="2">
    <name type="scientific">uncultured Thiotrichaceae bacterium</name>
    <dbReference type="NCBI Taxonomy" id="298394"/>
    <lineage>
        <taxon>Bacteria</taxon>
        <taxon>Pseudomonadati</taxon>
        <taxon>Pseudomonadota</taxon>
        <taxon>Gammaproteobacteria</taxon>
        <taxon>Thiotrichales</taxon>
        <taxon>Thiotrichaceae</taxon>
        <taxon>environmental samples</taxon>
    </lineage>
</organism>
<name>A0A6S6STN9_9GAMM</name>
<dbReference type="Gene3D" id="3.40.50.1820">
    <property type="entry name" value="alpha/beta hydrolase"/>
    <property type="match status" value="1"/>
</dbReference>
<feature type="domain" description="Dienelactone hydrolase" evidence="1">
    <location>
        <begin position="65"/>
        <end position="270"/>
    </location>
</feature>
<dbReference type="InterPro" id="IPR002925">
    <property type="entry name" value="Dienelactn_hydro"/>
</dbReference>
<dbReference type="PANTHER" id="PTHR46623:SF6">
    <property type="entry name" value="ALPHA_BETA-HYDROLASES SUPERFAMILY PROTEIN"/>
    <property type="match status" value="1"/>
</dbReference>
<accession>A0A6S6STN9</accession>
<keyword evidence="2" id="KW-0378">Hydrolase</keyword>
<protein>
    <submittedName>
        <fullName evidence="2">Dienelactone hydrolase family</fullName>
    </submittedName>
</protein>
<gene>
    <name evidence="2" type="ORF">HELGO_WM33807</name>
</gene>
<proteinExistence type="predicted"/>
<evidence type="ECO:0000313" key="2">
    <source>
        <dbReference type="EMBL" id="CAA6808203.1"/>
    </source>
</evidence>
<dbReference type="EMBL" id="CACVAV010000127">
    <property type="protein sequence ID" value="CAA6808203.1"/>
    <property type="molecule type" value="Genomic_DNA"/>
</dbReference>
<reference evidence="2" key="1">
    <citation type="submission" date="2020-01" db="EMBL/GenBank/DDBJ databases">
        <authorList>
            <person name="Meier V. D."/>
            <person name="Meier V D."/>
        </authorList>
    </citation>
    <scope>NUCLEOTIDE SEQUENCE</scope>
    <source>
        <strain evidence="2">HLG_WM_MAG_08</strain>
    </source>
</reference>
<dbReference type="InterPro" id="IPR051049">
    <property type="entry name" value="Dienelactone_hydrolase-like"/>
</dbReference>
<dbReference type="InterPro" id="IPR029058">
    <property type="entry name" value="AB_hydrolase_fold"/>
</dbReference>
<sequence length="276" mass="29395">MCNITGCGPQSNLPALTIDPKQRRLFLQGLATLPLAAVLAYPELASAAADTLTDVSLEVGDKKVTAALAMPEAEKAPAVILIHEWWGLNDSIKTVASELAKMGYIALAVDLYGGEVATDAEGAMGLMKAVDKDAATNTLTGWVDFLKNHERSNGKVATMGWCFGGGWSLNASVATPVDATVIYYGRVTTPADELKKLNGPVLGHFGKLDKSINEEMVAGFEKEMAAAGKSDDLTVHWYDADHAFANPTGSRYDEKNAALSWERTSAFLAEQLGDKS</sequence>
<dbReference type="SUPFAM" id="SSF53474">
    <property type="entry name" value="alpha/beta-Hydrolases"/>
    <property type="match status" value="1"/>
</dbReference>
<dbReference type="AlphaFoldDB" id="A0A6S6STN9"/>
<dbReference type="Pfam" id="PF01738">
    <property type="entry name" value="DLH"/>
    <property type="match status" value="1"/>
</dbReference>
<dbReference type="GO" id="GO:0016787">
    <property type="term" value="F:hydrolase activity"/>
    <property type="evidence" value="ECO:0007669"/>
    <property type="project" value="UniProtKB-KW"/>
</dbReference>
<evidence type="ECO:0000259" key="1">
    <source>
        <dbReference type="Pfam" id="PF01738"/>
    </source>
</evidence>
<dbReference type="PANTHER" id="PTHR46623">
    <property type="entry name" value="CARBOXYMETHYLENEBUTENOLIDASE-RELATED"/>
    <property type="match status" value="1"/>
</dbReference>